<dbReference type="Proteomes" id="UP000000925">
    <property type="component" value="Chromosome"/>
</dbReference>
<evidence type="ECO:0000313" key="2">
    <source>
        <dbReference type="Proteomes" id="UP000000925"/>
    </source>
</evidence>
<protein>
    <submittedName>
        <fullName evidence="1">Uncharacterized protein</fullName>
    </submittedName>
</protein>
<keyword evidence="2" id="KW-1185">Reference proteome</keyword>
<gene>
    <name evidence="1" type="ordered locus">Caka_2681</name>
</gene>
<dbReference type="RefSeq" id="WP_013044418.1">
    <property type="nucleotide sequence ID" value="NC_014008.1"/>
</dbReference>
<name>D5EPW3_CORAD</name>
<sequence length="82" mass="9394">MSQANDKVTLADRAYSILGAITPSCSDALRMVELGQQRPLKLHERFILFYNSPLCLHCNCKRETFEAGRQQLRAVELERKGR</sequence>
<dbReference type="eggNOG" id="ENOG502ZMRF">
    <property type="taxonomic scope" value="Bacteria"/>
</dbReference>
<dbReference type="KEGG" id="caa:Caka_2681"/>
<dbReference type="STRING" id="583355.Caka_2681"/>
<evidence type="ECO:0000313" key="1">
    <source>
        <dbReference type="EMBL" id="ADE55696.1"/>
    </source>
</evidence>
<dbReference type="EMBL" id="CP001998">
    <property type="protein sequence ID" value="ADE55696.1"/>
    <property type="molecule type" value="Genomic_DNA"/>
</dbReference>
<reference evidence="1 2" key="1">
    <citation type="journal article" date="2010" name="Stand. Genomic Sci.">
        <title>Complete genome sequence of Coraliomargarita akajimensis type strain (04OKA010-24).</title>
        <authorList>
            <person name="Mavromatis K."/>
            <person name="Abt B."/>
            <person name="Brambilla E."/>
            <person name="Lapidus A."/>
            <person name="Copeland A."/>
            <person name="Deshpande S."/>
            <person name="Nolan M."/>
            <person name="Lucas S."/>
            <person name="Tice H."/>
            <person name="Cheng J.F."/>
            <person name="Han C."/>
            <person name="Detter J.C."/>
            <person name="Woyke T."/>
            <person name="Goodwin L."/>
            <person name="Pitluck S."/>
            <person name="Held B."/>
            <person name="Brettin T."/>
            <person name="Tapia R."/>
            <person name="Ivanova N."/>
            <person name="Mikhailova N."/>
            <person name="Pati A."/>
            <person name="Liolios K."/>
            <person name="Chen A."/>
            <person name="Palaniappan K."/>
            <person name="Land M."/>
            <person name="Hauser L."/>
            <person name="Chang Y.J."/>
            <person name="Jeffries C.D."/>
            <person name="Rohde M."/>
            <person name="Goker M."/>
            <person name="Bristow J."/>
            <person name="Eisen J.A."/>
            <person name="Markowitz V."/>
            <person name="Hugenholtz P."/>
            <person name="Klenk H.P."/>
            <person name="Kyrpides N.C."/>
        </authorList>
    </citation>
    <scope>NUCLEOTIDE SEQUENCE [LARGE SCALE GENOMIC DNA]</scope>
    <source>
        <strain evidence="2">DSM 45221 / IAM 15411 / JCM 23193 / KCTC 12865</strain>
    </source>
</reference>
<dbReference type="AlphaFoldDB" id="D5EPW3"/>
<dbReference type="OrthoDB" id="199139at2"/>
<proteinExistence type="predicted"/>
<organism evidence="1 2">
    <name type="scientific">Coraliomargarita akajimensis (strain DSM 45221 / IAM 15411 / JCM 23193 / KCTC 12865 / 04OKA010-24)</name>
    <dbReference type="NCBI Taxonomy" id="583355"/>
    <lineage>
        <taxon>Bacteria</taxon>
        <taxon>Pseudomonadati</taxon>
        <taxon>Verrucomicrobiota</taxon>
        <taxon>Opitutia</taxon>
        <taxon>Puniceicoccales</taxon>
        <taxon>Coraliomargaritaceae</taxon>
        <taxon>Coraliomargarita</taxon>
    </lineage>
</organism>
<accession>D5EPW3</accession>
<dbReference type="HOGENOM" id="CLU_2552458_0_0_0"/>